<dbReference type="PANTHER" id="PTHR12801:SF115">
    <property type="entry name" value="FI18136P1-RELATED"/>
    <property type="match status" value="1"/>
</dbReference>
<dbReference type="PROSITE" id="PS50157">
    <property type="entry name" value="ZINC_FINGER_C2H2_2"/>
    <property type="match status" value="1"/>
</dbReference>
<dbReference type="PROSITE" id="PS00028">
    <property type="entry name" value="ZINC_FINGER_C2H2_1"/>
    <property type="match status" value="2"/>
</dbReference>
<dbReference type="GO" id="GO:0003676">
    <property type="term" value="F:nucleic acid binding"/>
    <property type="evidence" value="ECO:0007669"/>
    <property type="project" value="InterPro"/>
</dbReference>
<feature type="compositionally biased region" description="Basic and acidic residues" evidence="8">
    <location>
        <begin position="199"/>
        <end position="210"/>
    </location>
</feature>
<dbReference type="GO" id="GO:0005634">
    <property type="term" value="C:nucleus"/>
    <property type="evidence" value="ECO:0007669"/>
    <property type="project" value="UniProtKB-SubCell"/>
</dbReference>
<keyword evidence="11" id="KW-1185">Reference proteome</keyword>
<feature type="compositionally biased region" description="Polar residues" evidence="8">
    <location>
        <begin position="380"/>
        <end position="389"/>
    </location>
</feature>
<gene>
    <name evidence="10" type="ORF">M011DRAFT_457255</name>
</gene>
<dbReference type="InterPro" id="IPR036397">
    <property type="entry name" value="RNaseH_sf"/>
</dbReference>
<dbReference type="SMART" id="SM00479">
    <property type="entry name" value="EXOIII"/>
    <property type="match status" value="1"/>
</dbReference>
<keyword evidence="5" id="KW-0269">Exonuclease</keyword>
<evidence type="ECO:0000313" key="10">
    <source>
        <dbReference type="EMBL" id="KAF2749182.1"/>
    </source>
</evidence>
<evidence type="ECO:0000256" key="2">
    <source>
        <dbReference type="ARBA" id="ARBA00006357"/>
    </source>
</evidence>
<keyword evidence="7" id="KW-0479">Metal-binding</keyword>
<feature type="compositionally biased region" description="Low complexity" evidence="8">
    <location>
        <begin position="394"/>
        <end position="405"/>
    </location>
</feature>
<dbReference type="SUPFAM" id="SSF53098">
    <property type="entry name" value="Ribonuclease H-like"/>
    <property type="match status" value="1"/>
</dbReference>
<proteinExistence type="inferred from homology"/>
<evidence type="ECO:0000256" key="1">
    <source>
        <dbReference type="ARBA" id="ARBA00004123"/>
    </source>
</evidence>
<dbReference type="OrthoDB" id="16516at2759"/>
<dbReference type="Gene3D" id="3.30.160.60">
    <property type="entry name" value="Classic Zinc Finger"/>
    <property type="match status" value="1"/>
</dbReference>
<dbReference type="Gene3D" id="3.30.420.10">
    <property type="entry name" value="Ribonuclease H-like superfamily/Ribonuclease H"/>
    <property type="match status" value="1"/>
</dbReference>
<feature type="region of interest" description="Disordered" evidence="8">
    <location>
        <begin position="110"/>
        <end position="147"/>
    </location>
</feature>
<dbReference type="AlphaFoldDB" id="A0A6A6VF07"/>
<name>A0A6A6VF07_9PLEO</name>
<protein>
    <recommendedName>
        <fullName evidence="9">C2H2-type domain-containing protein</fullName>
    </recommendedName>
</protein>
<evidence type="ECO:0000256" key="3">
    <source>
        <dbReference type="ARBA" id="ARBA00022722"/>
    </source>
</evidence>
<dbReference type="SUPFAM" id="SSF57667">
    <property type="entry name" value="beta-beta-alpha zinc fingers"/>
    <property type="match status" value="1"/>
</dbReference>
<keyword evidence="6" id="KW-0539">Nucleus</keyword>
<comment type="similarity">
    <text evidence="2">Belongs to the REXO1/REXO3 family.</text>
</comment>
<dbReference type="InterPro" id="IPR036236">
    <property type="entry name" value="Znf_C2H2_sf"/>
</dbReference>
<dbReference type="InterPro" id="IPR013520">
    <property type="entry name" value="Ribonucl_H"/>
</dbReference>
<keyword evidence="7" id="KW-0862">Zinc</keyword>
<comment type="subcellular location">
    <subcellularLocation>
        <location evidence="1">Nucleus</location>
    </subcellularLocation>
</comment>
<evidence type="ECO:0000256" key="6">
    <source>
        <dbReference type="ARBA" id="ARBA00023242"/>
    </source>
</evidence>
<dbReference type="InterPro" id="IPR013087">
    <property type="entry name" value="Znf_C2H2_type"/>
</dbReference>
<dbReference type="InterPro" id="IPR012337">
    <property type="entry name" value="RNaseH-like_sf"/>
</dbReference>
<dbReference type="GO" id="GO:0004527">
    <property type="term" value="F:exonuclease activity"/>
    <property type="evidence" value="ECO:0007669"/>
    <property type="project" value="UniProtKB-KW"/>
</dbReference>
<evidence type="ECO:0000256" key="8">
    <source>
        <dbReference type="SAM" id="MobiDB-lite"/>
    </source>
</evidence>
<dbReference type="GO" id="GO:0008270">
    <property type="term" value="F:zinc ion binding"/>
    <property type="evidence" value="ECO:0007669"/>
    <property type="project" value="UniProtKB-KW"/>
</dbReference>
<reference evidence="10" key="1">
    <citation type="journal article" date="2020" name="Stud. Mycol.">
        <title>101 Dothideomycetes genomes: a test case for predicting lifestyles and emergence of pathogens.</title>
        <authorList>
            <person name="Haridas S."/>
            <person name="Albert R."/>
            <person name="Binder M."/>
            <person name="Bloem J."/>
            <person name="Labutti K."/>
            <person name="Salamov A."/>
            <person name="Andreopoulos B."/>
            <person name="Baker S."/>
            <person name="Barry K."/>
            <person name="Bills G."/>
            <person name="Bluhm B."/>
            <person name="Cannon C."/>
            <person name="Castanera R."/>
            <person name="Culley D."/>
            <person name="Daum C."/>
            <person name="Ezra D."/>
            <person name="Gonzalez J."/>
            <person name="Henrissat B."/>
            <person name="Kuo A."/>
            <person name="Liang C."/>
            <person name="Lipzen A."/>
            <person name="Lutzoni F."/>
            <person name="Magnuson J."/>
            <person name="Mondo S."/>
            <person name="Nolan M."/>
            <person name="Ohm R."/>
            <person name="Pangilinan J."/>
            <person name="Park H.-J."/>
            <person name="Ramirez L."/>
            <person name="Alfaro M."/>
            <person name="Sun H."/>
            <person name="Tritt A."/>
            <person name="Yoshinaga Y."/>
            <person name="Zwiers L.-H."/>
            <person name="Turgeon B."/>
            <person name="Goodwin S."/>
            <person name="Spatafora J."/>
            <person name="Crous P."/>
            <person name="Grigoriev I."/>
        </authorList>
    </citation>
    <scope>NUCLEOTIDE SEQUENCE</scope>
    <source>
        <strain evidence="10">CBS 119925</strain>
    </source>
</reference>
<feature type="domain" description="C2H2-type" evidence="9">
    <location>
        <begin position="410"/>
        <end position="438"/>
    </location>
</feature>
<evidence type="ECO:0000256" key="5">
    <source>
        <dbReference type="ARBA" id="ARBA00022839"/>
    </source>
</evidence>
<sequence length="815" mass="89284">MVGPAAVFECGMCEKKCSTKYSLSQHMLNHKPVEMHECYACKGHFPDRKSLKEHRGRCKEAPSPTFDCTICQLWFVTSFELQKHMNAPEFQCRFCDLHFATKLDRERHRQYPSQCSDALRPRQGNKKNRKDIGHDGNGRQGHPFRHRAKRTYHSTASTEYPFHIDGDGKFCCDVCHKSFQAKAGYENHLLGCAAPRPEEEASMDQHRHDGNSGPVGDIAPSTFSTPDHGVNPSIEEQHSQIDHLTQTVQQWALNSATTGAQPAQQHIHPNGGLSQRPPPPDTKEPNTQTGDSAAVRSEETASPDNAKSFAVKADKDQGRSTEPFNNGDFPGKATNAKQSGSLHGPIDAKASHPLPGSPGTSKAQRVHPAMQPGHSIPETGHTSSSTQTHPPVPARQGPPAAQQPAAAQLHNCNVCGATFRSEPGLRQHQIDSHGSRIKTGAPARDVQKIRDLLQQQGLKYLSALPPARNGPRPKAPLRAPRQGNIPSGPAAMARPAPQQPISTMNTVASSLGTSSGGPAEEMQANWFKDKVMRLLLQADVVIDQQGKITYSGIEWTRISMTKQEELMSMFDKLCHLPKRLQASEYVPRAAAFAGDVDYSPEEFETSPAAPFSASTLDIVALAAVKVVLADGCPEVVKLAAVEVATGRILFNNFVCIDPSSTVGDWRTSETGLRSIGDFEAVRQDGYKVFKDWKAARKALWKFVTQNTIIVGHNLRSDLDALRMIHGRAVDIAKLVEKAAQGPLSKGQLRLETLCRGLLQPPVQLAVDPLFGRDPLQNAFAIRELALSCIKFEKEFAKWAKNKSLEYQASIPQATK</sequence>
<dbReference type="SMART" id="SM00355">
    <property type="entry name" value="ZnF_C2H2"/>
    <property type="match status" value="6"/>
</dbReference>
<feature type="region of interest" description="Disordered" evidence="8">
    <location>
        <begin position="256"/>
        <end position="405"/>
    </location>
</feature>
<accession>A0A6A6VF07</accession>
<dbReference type="EMBL" id="MU006567">
    <property type="protein sequence ID" value="KAF2749182.1"/>
    <property type="molecule type" value="Genomic_DNA"/>
</dbReference>
<organism evidence="10 11">
    <name type="scientific">Sporormia fimetaria CBS 119925</name>
    <dbReference type="NCBI Taxonomy" id="1340428"/>
    <lineage>
        <taxon>Eukaryota</taxon>
        <taxon>Fungi</taxon>
        <taxon>Dikarya</taxon>
        <taxon>Ascomycota</taxon>
        <taxon>Pezizomycotina</taxon>
        <taxon>Dothideomycetes</taxon>
        <taxon>Pleosporomycetidae</taxon>
        <taxon>Pleosporales</taxon>
        <taxon>Sporormiaceae</taxon>
        <taxon>Sporormia</taxon>
    </lineage>
</organism>
<feature type="region of interest" description="Disordered" evidence="8">
    <location>
        <begin position="199"/>
        <end position="238"/>
    </location>
</feature>
<dbReference type="InterPro" id="IPR047021">
    <property type="entry name" value="REXO1/3/4-like"/>
</dbReference>
<keyword evidence="3" id="KW-0540">Nuclease</keyword>
<evidence type="ECO:0000313" key="11">
    <source>
        <dbReference type="Proteomes" id="UP000799440"/>
    </source>
</evidence>
<dbReference type="PANTHER" id="PTHR12801">
    <property type="entry name" value="RNA EXONUCLEASE REXO1 / RECO3 FAMILY MEMBER-RELATED"/>
    <property type="match status" value="1"/>
</dbReference>
<evidence type="ECO:0000256" key="4">
    <source>
        <dbReference type="ARBA" id="ARBA00022801"/>
    </source>
</evidence>
<dbReference type="Proteomes" id="UP000799440">
    <property type="component" value="Unassembled WGS sequence"/>
</dbReference>
<dbReference type="Pfam" id="PF00096">
    <property type="entry name" value="zf-C2H2"/>
    <property type="match status" value="1"/>
</dbReference>
<keyword evidence="7" id="KW-0863">Zinc-finger</keyword>
<evidence type="ECO:0000256" key="7">
    <source>
        <dbReference type="PROSITE-ProRule" id="PRU00042"/>
    </source>
</evidence>
<evidence type="ECO:0000259" key="9">
    <source>
        <dbReference type="PROSITE" id="PS50157"/>
    </source>
</evidence>
<keyword evidence="4" id="KW-0378">Hydrolase</keyword>